<keyword evidence="10" id="KW-1185">Reference proteome</keyword>
<dbReference type="InterPro" id="IPR000515">
    <property type="entry name" value="MetI-like"/>
</dbReference>
<feature type="domain" description="ABC transmembrane type-1" evidence="8">
    <location>
        <begin position="59"/>
        <end position="243"/>
    </location>
</feature>
<dbReference type="PANTHER" id="PTHR30151">
    <property type="entry name" value="ALKANE SULFONATE ABC TRANSPORTER-RELATED, MEMBRANE SUBUNIT"/>
    <property type="match status" value="1"/>
</dbReference>
<dbReference type="RefSeq" id="WP_205291665.1">
    <property type="nucleotide sequence ID" value="NZ_CP074406.1"/>
</dbReference>
<feature type="transmembrane region" description="Helical" evidence="7">
    <location>
        <begin position="169"/>
        <end position="195"/>
    </location>
</feature>
<feature type="transmembrane region" description="Helical" evidence="7">
    <location>
        <begin position="97"/>
        <end position="119"/>
    </location>
</feature>
<keyword evidence="5 7" id="KW-1133">Transmembrane helix</keyword>
<evidence type="ECO:0000259" key="8">
    <source>
        <dbReference type="PROSITE" id="PS50928"/>
    </source>
</evidence>
<dbReference type="PROSITE" id="PS50928">
    <property type="entry name" value="ABC_TM1"/>
    <property type="match status" value="1"/>
</dbReference>
<evidence type="ECO:0000256" key="4">
    <source>
        <dbReference type="ARBA" id="ARBA00022692"/>
    </source>
</evidence>
<comment type="similarity">
    <text evidence="7">Belongs to the binding-protein-dependent transport system permease family.</text>
</comment>
<feature type="transmembrane region" description="Helical" evidence="7">
    <location>
        <begin position="215"/>
        <end position="235"/>
    </location>
</feature>
<dbReference type="InterPro" id="IPR035906">
    <property type="entry name" value="MetI-like_sf"/>
</dbReference>
<feature type="transmembrane region" description="Helical" evidence="7">
    <location>
        <begin position="125"/>
        <end position="148"/>
    </location>
</feature>
<comment type="subcellular location">
    <subcellularLocation>
        <location evidence="1 7">Cell membrane</location>
        <topology evidence="1 7">Multi-pass membrane protein</topology>
    </subcellularLocation>
</comment>
<evidence type="ECO:0000256" key="3">
    <source>
        <dbReference type="ARBA" id="ARBA00022475"/>
    </source>
</evidence>
<dbReference type="Proteomes" id="UP000663791">
    <property type="component" value="Unassembled WGS sequence"/>
</dbReference>
<organism evidence="9 10">
    <name type="scientific">Nocardioides faecalis</name>
    <dbReference type="NCBI Taxonomy" id="2803858"/>
    <lineage>
        <taxon>Bacteria</taxon>
        <taxon>Bacillati</taxon>
        <taxon>Actinomycetota</taxon>
        <taxon>Actinomycetes</taxon>
        <taxon>Propionibacteriales</taxon>
        <taxon>Nocardioidaceae</taxon>
        <taxon>Nocardioides</taxon>
    </lineage>
</organism>
<evidence type="ECO:0000256" key="1">
    <source>
        <dbReference type="ARBA" id="ARBA00004651"/>
    </source>
</evidence>
<accession>A0A938YAC2</accession>
<proteinExistence type="inferred from homology"/>
<keyword evidence="2 7" id="KW-0813">Transport</keyword>
<dbReference type="GO" id="GO:0005886">
    <property type="term" value="C:plasma membrane"/>
    <property type="evidence" value="ECO:0007669"/>
    <property type="project" value="UniProtKB-SubCell"/>
</dbReference>
<evidence type="ECO:0000256" key="7">
    <source>
        <dbReference type="RuleBase" id="RU363032"/>
    </source>
</evidence>
<evidence type="ECO:0000256" key="6">
    <source>
        <dbReference type="ARBA" id="ARBA00023136"/>
    </source>
</evidence>
<dbReference type="Pfam" id="PF00528">
    <property type="entry name" value="BPD_transp_1"/>
    <property type="match status" value="1"/>
</dbReference>
<comment type="caution">
    <text evidence="9">The sequence shown here is derived from an EMBL/GenBank/DDBJ whole genome shotgun (WGS) entry which is preliminary data.</text>
</comment>
<keyword evidence="6 7" id="KW-0472">Membrane</keyword>
<dbReference type="SUPFAM" id="SSF161098">
    <property type="entry name" value="MetI-like"/>
    <property type="match status" value="1"/>
</dbReference>
<dbReference type="EMBL" id="JAERTX010000008">
    <property type="protein sequence ID" value="MBM9460356.1"/>
    <property type="molecule type" value="Genomic_DNA"/>
</dbReference>
<evidence type="ECO:0000313" key="9">
    <source>
        <dbReference type="EMBL" id="MBM9460356.1"/>
    </source>
</evidence>
<dbReference type="PANTHER" id="PTHR30151:SF0">
    <property type="entry name" value="ABC TRANSPORTER PERMEASE PROTEIN MJ0413-RELATED"/>
    <property type="match status" value="1"/>
</dbReference>
<dbReference type="AlphaFoldDB" id="A0A938YAC2"/>
<feature type="transmembrane region" description="Helical" evidence="7">
    <location>
        <begin position="7"/>
        <end position="27"/>
    </location>
</feature>
<dbReference type="CDD" id="cd06261">
    <property type="entry name" value="TM_PBP2"/>
    <property type="match status" value="1"/>
</dbReference>
<protein>
    <submittedName>
        <fullName evidence="9">ABC transporter permease</fullName>
    </submittedName>
</protein>
<evidence type="ECO:0000256" key="5">
    <source>
        <dbReference type="ARBA" id="ARBA00022989"/>
    </source>
</evidence>
<reference evidence="9" key="1">
    <citation type="submission" date="2021-01" db="EMBL/GenBank/DDBJ databases">
        <title>Novel species in genus Nocardioides.</title>
        <authorList>
            <person name="Zhang G."/>
        </authorList>
    </citation>
    <scope>NUCLEOTIDE SEQUENCE</scope>
    <source>
        <strain evidence="9">Zg-536</strain>
    </source>
</reference>
<evidence type="ECO:0000256" key="2">
    <source>
        <dbReference type="ARBA" id="ARBA00022448"/>
    </source>
</evidence>
<sequence>MSTRRRVWHTALEVGVPVLIVALWWVWSENAQDPFFPPLSDILTRFRELWLFAHLTSDILPSLAIVLVGFGCSATLGVVTGVLLARVRPMRELLEPLLTFLRAVPMVAAIPVIVATMGFGDGVRLLIIVVAATPPMLIATMDGVSSLDPVLKDVMQTFRLSRWDQLMRVYVPQAGAQIFSGLQVCLQYSFVLMIASEMLGATRGIGYMTLLAQQTFVSVDMWAGILLLGAVGYLANLSLTLVRKRVLRWYDGAHAVELRG</sequence>
<dbReference type="GO" id="GO:0055085">
    <property type="term" value="P:transmembrane transport"/>
    <property type="evidence" value="ECO:0007669"/>
    <property type="project" value="InterPro"/>
</dbReference>
<evidence type="ECO:0000313" key="10">
    <source>
        <dbReference type="Proteomes" id="UP000663791"/>
    </source>
</evidence>
<feature type="transmembrane region" description="Helical" evidence="7">
    <location>
        <begin position="59"/>
        <end position="85"/>
    </location>
</feature>
<gene>
    <name evidence="9" type="ORF">JK386_10615</name>
</gene>
<name>A0A938YAC2_9ACTN</name>
<keyword evidence="3" id="KW-1003">Cell membrane</keyword>
<keyword evidence="4 7" id="KW-0812">Transmembrane</keyword>
<dbReference type="Gene3D" id="1.10.3720.10">
    <property type="entry name" value="MetI-like"/>
    <property type="match status" value="1"/>
</dbReference>